<evidence type="ECO:0000256" key="3">
    <source>
        <dbReference type="RuleBase" id="RU003345"/>
    </source>
</evidence>
<name>A0ABP5BM15_9ACTN</name>
<dbReference type="Proteomes" id="UP001500571">
    <property type="component" value="Unassembled WGS sequence"/>
</dbReference>
<dbReference type="InterPro" id="IPR016162">
    <property type="entry name" value="Ald_DH_N"/>
</dbReference>
<keyword evidence="6" id="KW-1185">Reference proteome</keyword>
<dbReference type="SUPFAM" id="SSF53720">
    <property type="entry name" value="ALDH-like"/>
    <property type="match status" value="1"/>
</dbReference>
<dbReference type="InterPro" id="IPR015590">
    <property type="entry name" value="Aldehyde_DH_dom"/>
</dbReference>
<dbReference type="EMBL" id="BAAAPB010000001">
    <property type="protein sequence ID" value="GAA1948473.1"/>
    <property type="molecule type" value="Genomic_DNA"/>
</dbReference>
<accession>A0ABP5BM15</accession>
<comment type="similarity">
    <text evidence="3">Belongs to the aldehyde dehydrogenase family.</text>
</comment>
<dbReference type="Pfam" id="PF00171">
    <property type="entry name" value="Aldedh"/>
    <property type="match status" value="1"/>
</dbReference>
<evidence type="ECO:0000313" key="5">
    <source>
        <dbReference type="EMBL" id="GAA1948473.1"/>
    </source>
</evidence>
<feature type="active site" evidence="2">
    <location>
        <position position="250"/>
    </location>
</feature>
<sequence>MVMVRDLDHWIDGKTVPRGTQPAMTVHGPVDRRSVASVALGGASHVADAVAAARGAGPDWADRAPVERGRLLLAVSSALRERAEEFVEVEVEETGKLVSEMRGGLGVAADYFEYYGGVVRALFGETIGLGSGDHAFTTREPYGVVGMITPWNGPLTQAARGMAAALAAGNTVVVKPSEFTSSTTLMLARLCEEVGVPPGVVNVVLGTGAEVGAALVDHPDVRLLAFTGSVTTGRAVAEGAARRLVPTILELGGKSANVVFADADLDRVVESALTICVGAGQQCAALSRLLVQHEVHDELLDRVAAAMRERVPGERLAPMTTEGQFEKVVEYFDVAARDGARLVVGGRAASGETAAGRYVEATVYADVTPQMRIFREEVFGPVLAVSRFGTEDEAVAMANDSDFGLVASVWTRDSGRALRVASRMEAGQVIVNGGRTGIETPFGGYKSSGLGREKGFESLLHYTQLKTTVVSTR</sequence>
<evidence type="ECO:0000259" key="4">
    <source>
        <dbReference type="Pfam" id="PF00171"/>
    </source>
</evidence>
<evidence type="ECO:0000256" key="1">
    <source>
        <dbReference type="ARBA" id="ARBA00023002"/>
    </source>
</evidence>
<protein>
    <submittedName>
        <fullName evidence="5">Aldehyde dehydrogenase</fullName>
    </submittedName>
</protein>
<gene>
    <name evidence="5" type="ORF">GCM10009798_04560</name>
</gene>
<comment type="caution">
    <text evidence="5">The sequence shown here is derived from an EMBL/GenBank/DDBJ whole genome shotgun (WGS) entry which is preliminary data.</text>
</comment>
<proteinExistence type="inferred from homology"/>
<dbReference type="Gene3D" id="3.40.309.10">
    <property type="entry name" value="Aldehyde Dehydrogenase, Chain A, domain 2"/>
    <property type="match status" value="1"/>
</dbReference>
<evidence type="ECO:0000256" key="2">
    <source>
        <dbReference type="PROSITE-ProRule" id="PRU10007"/>
    </source>
</evidence>
<dbReference type="Gene3D" id="3.40.605.10">
    <property type="entry name" value="Aldehyde Dehydrogenase, Chain A, domain 1"/>
    <property type="match status" value="1"/>
</dbReference>
<dbReference type="InterPro" id="IPR029510">
    <property type="entry name" value="Ald_DH_CS_GLU"/>
</dbReference>
<feature type="domain" description="Aldehyde dehydrogenase" evidence="4">
    <location>
        <begin position="22"/>
        <end position="467"/>
    </location>
</feature>
<dbReference type="InterPro" id="IPR016163">
    <property type="entry name" value="Ald_DH_C"/>
</dbReference>
<keyword evidence="1 3" id="KW-0560">Oxidoreductase</keyword>
<organism evidence="5 6">
    <name type="scientific">Nocardioides panacihumi</name>
    <dbReference type="NCBI Taxonomy" id="400774"/>
    <lineage>
        <taxon>Bacteria</taxon>
        <taxon>Bacillati</taxon>
        <taxon>Actinomycetota</taxon>
        <taxon>Actinomycetes</taxon>
        <taxon>Propionibacteriales</taxon>
        <taxon>Nocardioidaceae</taxon>
        <taxon>Nocardioides</taxon>
    </lineage>
</organism>
<dbReference type="PROSITE" id="PS00687">
    <property type="entry name" value="ALDEHYDE_DEHYDR_GLU"/>
    <property type="match status" value="1"/>
</dbReference>
<reference evidence="6" key="1">
    <citation type="journal article" date="2019" name="Int. J. Syst. Evol. Microbiol.">
        <title>The Global Catalogue of Microorganisms (GCM) 10K type strain sequencing project: providing services to taxonomists for standard genome sequencing and annotation.</title>
        <authorList>
            <consortium name="The Broad Institute Genomics Platform"/>
            <consortium name="The Broad Institute Genome Sequencing Center for Infectious Disease"/>
            <person name="Wu L."/>
            <person name="Ma J."/>
        </authorList>
    </citation>
    <scope>NUCLEOTIDE SEQUENCE [LARGE SCALE GENOMIC DNA]</scope>
    <source>
        <strain evidence="6">JCM 15309</strain>
    </source>
</reference>
<evidence type="ECO:0000313" key="6">
    <source>
        <dbReference type="Proteomes" id="UP001500571"/>
    </source>
</evidence>
<dbReference type="PANTHER" id="PTHR11699">
    <property type="entry name" value="ALDEHYDE DEHYDROGENASE-RELATED"/>
    <property type="match status" value="1"/>
</dbReference>
<dbReference type="InterPro" id="IPR016161">
    <property type="entry name" value="Ald_DH/histidinol_DH"/>
</dbReference>